<keyword evidence="7" id="KW-1185">Reference proteome</keyword>
<sequence>MSGDVTQYQRAYTKRVNILGFCFLTLHLPVLCVVAMVLHSSVLVTGGVMLLLLAGPAFALLNDPTSDTGGNVLAVAAMGVSALAIHITGGLIEAHFEIFVLLSMLAIFGRIAPPLIAGGTIALHHLVFWLWLPTSVFNYKASFDTVILHAVYVGLEVIPACWIARQFGRSIEAQGIVMEHLGAAAEQIAGAAAQVSVSSQSLARGATQQAASIQETSSSALQINTMAGQNTVNSASAAEMVSQADARYGATEQSLADMLTAMGDINTSSKQISKIISVIDQIAFQTKILALNAAVEAARAGESGLGFAVVADEVGSLAQRSAQAARDTAVLIEESIQITNIGLNKVNQVATEIRSITTDSSQITRLVNAINLGSQEQSKGVDMISRALHQIEEITQSSAASSEETAAAAEQLTAQSQSIKEMVAHLTELSGSASSDIFAV</sequence>
<keyword evidence="3" id="KW-0807">Transducer</keyword>
<feature type="transmembrane region" description="Helical" evidence="4">
    <location>
        <begin position="99"/>
        <end position="126"/>
    </location>
</feature>
<evidence type="ECO:0000259" key="5">
    <source>
        <dbReference type="PROSITE" id="PS50111"/>
    </source>
</evidence>
<reference evidence="6 7" key="1">
    <citation type="submission" date="2018-11" db="EMBL/GenBank/DDBJ databases">
        <authorList>
            <person name="Mardanov A.V."/>
            <person name="Ravin N.V."/>
            <person name="Dedysh S.N."/>
        </authorList>
    </citation>
    <scope>NUCLEOTIDE SEQUENCE [LARGE SCALE GENOMIC DNA]</scope>
    <source>
        <strain evidence="6 7">AF10</strain>
    </source>
</reference>
<keyword evidence="4" id="KW-0812">Transmembrane</keyword>
<evidence type="ECO:0000313" key="6">
    <source>
        <dbReference type="EMBL" id="RXH57215.1"/>
    </source>
</evidence>
<dbReference type="PRINTS" id="PR00260">
    <property type="entry name" value="CHEMTRNSDUCR"/>
</dbReference>
<dbReference type="Gene3D" id="1.10.287.950">
    <property type="entry name" value="Methyl-accepting chemotaxis protein"/>
    <property type="match status" value="1"/>
</dbReference>
<protein>
    <submittedName>
        <fullName evidence="6">Methyl-accepting chemotaxis protein I (Serine chemoreceptor protein)</fullName>
    </submittedName>
</protein>
<dbReference type="Proteomes" id="UP000289437">
    <property type="component" value="Unassembled WGS sequence"/>
</dbReference>
<dbReference type="GO" id="GO:0006935">
    <property type="term" value="P:chemotaxis"/>
    <property type="evidence" value="ECO:0007669"/>
    <property type="project" value="UniProtKB-KW"/>
</dbReference>
<dbReference type="GO" id="GO:0007165">
    <property type="term" value="P:signal transduction"/>
    <property type="evidence" value="ECO:0007669"/>
    <property type="project" value="UniProtKB-KW"/>
</dbReference>
<dbReference type="AlphaFoldDB" id="A0A4Q0T0T8"/>
<proteinExistence type="inferred from homology"/>
<evidence type="ECO:0000313" key="7">
    <source>
        <dbReference type="Proteomes" id="UP000289437"/>
    </source>
</evidence>
<keyword evidence="4" id="KW-0472">Membrane</keyword>
<accession>A0A4Q0T0T8</accession>
<keyword evidence="1" id="KW-0145">Chemotaxis</keyword>
<name>A0A4Q0T0T8_9BACT</name>
<dbReference type="InterPro" id="IPR004090">
    <property type="entry name" value="Chemotax_Me-accpt_rcpt"/>
</dbReference>
<dbReference type="PANTHER" id="PTHR43531">
    <property type="entry name" value="PROTEIN ICFG"/>
    <property type="match status" value="1"/>
</dbReference>
<reference evidence="7" key="2">
    <citation type="submission" date="2019-02" db="EMBL/GenBank/DDBJ databases">
        <title>Granulicella sibirica sp. nov., a psychrotolerant acidobacterium isolated from an organic soil layer in forested tundra, West Siberia.</title>
        <authorList>
            <person name="Oshkin I.Y."/>
            <person name="Kulichevskaya I.S."/>
            <person name="Rijpstra W.I.C."/>
            <person name="Sinninghe Damste J.S."/>
            <person name="Rakitin A.L."/>
            <person name="Ravin N.V."/>
            <person name="Dedysh S.N."/>
        </authorList>
    </citation>
    <scope>NUCLEOTIDE SEQUENCE [LARGE SCALE GENOMIC DNA]</scope>
    <source>
        <strain evidence="7">AF10</strain>
    </source>
</reference>
<dbReference type="GO" id="GO:0005886">
    <property type="term" value="C:plasma membrane"/>
    <property type="evidence" value="ECO:0007669"/>
    <property type="project" value="TreeGrafter"/>
</dbReference>
<feature type="domain" description="Methyl-accepting transducer" evidence="5">
    <location>
        <begin position="184"/>
        <end position="413"/>
    </location>
</feature>
<comment type="caution">
    <text evidence="6">The sequence shown here is derived from an EMBL/GenBank/DDBJ whole genome shotgun (WGS) entry which is preliminary data.</text>
</comment>
<feature type="transmembrane region" description="Helical" evidence="4">
    <location>
        <begin position="18"/>
        <end position="38"/>
    </location>
</feature>
<evidence type="ECO:0000256" key="3">
    <source>
        <dbReference type="PROSITE-ProRule" id="PRU00284"/>
    </source>
</evidence>
<keyword evidence="6" id="KW-0675">Receptor</keyword>
<dbReference type="EMBL" id="RDSM01000001">
    <property type="protein sequence ID" value="RXH57215.1"/>
    <property type="molecule type" value="Genomic_DNA"/>
</dbReference>
<dbReference type="GO" id="GO:0004888">
    <property type="term" value="F:transmembrane signaling receptor activity"/>
    <property type="evidence" value="ECO:0007669"/>
    <property type="project" value="InterPro"/>
</dbReference>
<dbReference type="SMART" id="SM00283">
    <property type="entry name" value="MA"/>
    <property type="match status" value="1"/>
</dbReference>
<evidence type="ECO:0000256" key="4">
    <source>
        <dbReference type="SAM" id="Phobius"/>
    </source>
</evidence>
<evidence type="ECO:0000256" key="1">
    <source>
        <dbReference type="ARBA" id="ARBA00022500"/>
    </source>
</evidence>
<dbReference type="InterPro" id="IPR004089">
    <property type="entry name" value="MCPsignal_dom"/>
</dbReference>
<dbReference type="InterPro" id="IPR051310">
    <property type="entry name" value="MCP_chemotaxis"/>
</dbReference>
<feature type="transmembrane region" description="Helical" evidence="4">
    <location>
        <begin position="146"/>
        <end position="164"/>
    </location>
</feature>
<comment type="similarity">
    <text evidence="2">Belongs to the methyl-accepting chemotaxis (MCP) protein family.</text>
</comment>
<dbReference type="Pfam" id="PF00015">
    <property type="entry name" value="MCPsignal"/>
    <property type="match status" value="1"/>
</dbReference>
<dbReference type="PANTHER" id="PTHR43531:SF11">
    <property type="entry name" value="METHYL-ACCEPTING CHEMOTAXIS PROTEIN 3"/>
    <property type="match status" value="1"/>
</dbReference>
<evidence type="ECO:0000256" key="2">
    <source>
        <dbReference type="ARBA" id="ARBA00029447"/>
    </source>
</evidence>
<dbReference type="OrthoDB" id="117499at2"/>
<organism evidence="6 7">
    <name type="scientific">Granulicella sibirica</name>
    <dbReference type="NCBI Taxonomy" id="2479048"/>
    <lineage>
        <taxon>Bacteria</taxon>
        <taxon>Pseudomonadati</taxon>
        <taxon>Acidobacteriota</taxon>
        <taxon>Terriglobia</taxon>
        <taxon>Terriglobales</taxon>
        <taxon>Acidobacteriaceae</taxon>
        <taxon>Granulicella</taxon>
    </lineage>
</organism>
<dbReference type="RefSeq" id="WP_161570809.1">
    <property type="nucleotide sequence ID" value="NZ_RDSM01000001.1"/>
</dbReference>
<dbReference type="SUPFAM" id="SSF58104">
    <property type="entry name" value="Methyl-accepting chemotaxis protein (MCP) signaling domain"/>
    <property type="match status" value="1"/>
</dbReference>
<feature type="transmembrane region" description="Helical" evidence="4">
    <location>
        <begin position="73"/>
        <end position="92"/>
    </location>
</feature>
<keyword evidence="4" id="KW-1133">Transmembrane helix</keyword>
<gene>
    <name evidence="6" type="ORF">GRAN_0525</name>
</gene>
<dbReference type="PROSITE" id="PS50111">
    <property type="entry name" value="CHEMOTAXIS_TRANSDUC_2"/>
    <property type="match status" value="1"/>
</dbReference>
<feature type="transmembrane region" description="Helical" evidence="4">
    <location>
        <begin position="43"/>
        <end position="61"/>
    </location>
</feature>